<dbReference type="InterPro" id="IPR013595">
    <property type="entry name" value="Pept_S33_TAP-like_C"/>
</dbReference>
<dbReference type="PANTHER" id="PTHR43248">
    <property type="entry name" value="2-SUCCINYL-6-HYDROXY-2,4-CYCLOHEXADIENE-1-CARBOXYLATE SYNTHASE"/>
    <property type="match status" value="1"/>
</dbReference>
<dbReference type="AlphaFoldDB" id="A0A5N6ZKY7"/>
<dbReference type="EMBL" id="ML739034">
    <property type="protein sequence ID" value="KAE8356830.1"/>
    <property type="molecule type" value="Genomic_DNA"/>
</dbReference>
<dbReference type="Pfam" id="PF08386">
    <property type="entry name" value="Abhydrolase_4"/>
    <property type="match status" value="1"/>
</dbReference>
<name>A0A5N6ZKY7_9EURO</name>
<keyword evidence="6" id="KW-1185">Reference proteome</keyword>
<dbReference type="InterPro" id="IPR051601">
    <property type="entry name" value="Serine_prot/Carboxylest_S33"/>
</dbReference>
<feature type="domain" description="Peptidase S33 tripeptidyl aminopeptidase-like C-terminal" evidence="4">
    <location>
        <begin position="541"/>
        <end position="611"/>
    </location>
</feature>
<dbReference type="InterPro" id="IPR029058">
    <property type="entry name" value="AB_hydrolase_fold"/>
</dbReference>
<dbReference type="Proteomes" id="UP000327118">
    <property type="component" value="Unassembled WGS sequence"/>
</dbReference>
<dbReference type="PANTHER" id="PTHR43248:SF25">
    <property type="entry name" value="AB HYDROLASE-1 DOMAIN-CONTAINING PROTEIN-RELATED"/>
    <property type="match status" value="1"/>
</dbReference>
<sequence length="651" mass="71859">MKKQQSLQVTDRQDAGYFPQFSTEFLWRKTLRSIMLALMVIALPWWWMAPSANADTIDVTETEFTWSKITPSSSLQYQDCFGGFQCARLEVPMDYHRSDGQGRRVAIAITRLPAKVPVTDSRYGGAILINPGGPGGSGISQVLRIGRTLQTIVDAETDPTIVEEETSDRYFDIVGFDPRGVNNTTPGFSCFPSIFAQKNWELQTQAEGMLGSSEGSFLRSWQRSVALNTGCSSRLSTAPGTQEALGEHLNTPPVARDLLEIMERHAEWREKQGQVEQQRHDRLLGCDPQQSIVRRTAWKRGQEKLLYWGRSYGTVLGSTFATMFPDRIHRIVLDAVVDLDVYYGSGRPGGYSGVVDADAVFDRFTFYCDQAAADCPCYVGGGPSAIKKAYLAVESALYNASLPVTATSMRGPELVTWTDLKIAQRVALYQPLHTFPLLAQYVNGLAQGNASAMADAKHRLRSPSCPSLDCEGAGPWSAQCQVPSENELYASTAIFCADADRLARMNQAELKQYWYERKAESSAIGDYWASLALEWPYGGHTSHPLLLVSNTLDPVTPLRSAHKMSQIFPGSVVLQQDSEGHSTAAAPSLCVSRSIRRYFQTGELPAPGTVCAPELRPFISMVGMRDISAGDHHLWNALLEMEQIPMGVLPL</sequence>
<evidence type="ECO:0000313" key="6">
    <source>
        <dbReference type="Proteomes" id="UP000327118"/>
    </source>
</evidence>
<proteinExistence type="inferred from homology"/>
<dbReference type="Gene3D" id="3.40.50.1820">
    <property type="entry name" value="alpha/beta hydrolase"/>
    <property type="match status" value="1"/>
</dbReference>
<keyword evidence="3" id="KW-0812">Transmembrane</keyword>
<evidence type="ECO:0000259" key="4">
    <source>
        <dbReference type="Pfam" id="PF08386"/>
    </source>
</evidence>
<accession>A0A5N6ZKY7</accession>
<dbReference type="GO" id="GO:0016787">
    <property type="term" value="F:hydrolase activity"/>
    <property type="evidence" value="ECO:0007669"/>
    <property type="project" value="UniProtKB-KW"/>
</dbReference>
<protein>
    <submittedName>
        <fullName evidence="5">Proteinase</fullName>
    </submittedName>
</protein>
<evidence type="ECO:0000256" key="2">
    <source>
        <dbReference type="ARBA" id="ARBA00022801"/>
    </source>
</evidence>
<gene>
    <name evidence="5" type="ORF">BDV28DRAFT_154347</name>
</gene>
<reference evidence="6" key="1">
    <citation type="submission" date="2019-04" db="EMBL/GenBank/DDBJ databases">
        <title>Friends and foes A comparative genomics studyof 23 Aspergillus species from section Flavi.</title>
        <authorList>
            <consortium name="DOE Joint Genome Institute"/>
            <person name="Kjaerbolling I."/>
            <person name="Vesth T."/>
            <person name="Frisvad J.C."/>
            <person name="Nybo J.L."/>
            <person name="Theobald S."/>
            <person name="Kildgaard S."/>
            <person name="Isbrandt T."/>
            <person name="Kuo A."/>
            <person name="Sato A."/>
            <person name="Lyhne E.K."/>
            <person name="Kogle M.E."/>
            <person name="Wiebenga A."/>
            <person name="Kun R.S."/>
            <person name="Lubbers R.J."/>
            <person name="Makela M.R."/>
            <person name="Barry K."/>
            <person name="Chovatia M."/>
            <person name="Clum A."/>
            <person name="Daum C."/>
            <person name="Haridas S."/>
            <person name="He G."/>
            <person name="LaButti K."/>
            <person name="Lipzen A."/>
            <person name="Mondo S."/>
            <person name="Riley R."/>
            <person name="Salamov A."/>
            <person name="Simmons B.A."/>
            <person name="Magnuson J.K."/>
            <person name="Henrissat B."/>
            <person name="Mortensen U.H."/>
            <person name="Larsen T.O."/>
            <person name="Devries R.P."/>
            <person name="Grigoriev I.V."/>
            <person name="Machida M."/>
            <person name="Baker S.E."/>
            <person name="Andersen M.R."/>
        </authorList>
    </citation>
    <scope>NUCLEOTIDE SEQUENCE [LARGE SCALE GENOMIC DNA]</scope>
    <source>
        <strain evidence="6">CBS 553.77</strain>
    </source>
</reference>
<dbReference type="SUPFAM" id="SSF53474">
    <property type="entry name" value="alpha/beta-Hydrolases"/>
    <property type="match status" value="2"/>
</dbReference>
<evidence type="ECO:0000256" key="3">
    <source>
        <dbReference type="SAM" id="Phobius"/>
    </source>
</evidence>
<keyword evidence="3" id="KW-0472">Membrane</keyword>
<evidence type="ECO:0000256" key="1">
    <source>
        <dbReference type="ARBA" id="ARBA00010088"/>
    </source>
</evidence>
<keyword evidence="2" id="KW-0378">Hydrolase</keyword>
<comment type="similarity">
    <text evidence="1">Belongs to the peptidase S33 family.</text>
</comment>
<dbReference type="OrthoDB" id="425534at2759"/>
<keyword evidence="3" id="KW-1133">Transmembrane helix</keyword>
<organism evidence="5 6">
    <name type="scientific">Aspergillus coremiiformis</name>
    <dbReference type="NCBI Taxonomy" id="138285"/>
    <lineage>
        <taxon>Eukaryota</taxon>
        <taxon>Fungi</taxon>
        <taxon>Dikarya</taxon>
        <taxon>Ascomycota</taxon>
        <taxon>Pezizomycotina</taxon>
        <taxon>Eurotiomycetes</taxon>
        <taxon>Eurotiomycetidae</taxon>
        <taxon>Eurotiales</taxon>
        <taxon>Aspergillaceae</taxon>
        <taxon>Aspergillus</taxon>
        <taxon>Aspergillus subgen. Circumdati</taxon>
    </lineage>
</organism>
<evidence type="ECO:0000313" key="5">
    <source>
        <dbReference type="EMBL" id="KAE8356830.1"/>
    </source>
</evidence>
<feature type="transmembrane region" description="Helical" evidence="3">
    <location>
        <begin position="30"/>
        <end position="48"/>
    </location>
</feature>